<keyword evidence="4 9" id="KW-0812">Transmembrane</keyword>
<dbReference type="GO" id="GO:0000139">
    <property type="term" value="C:Golgi membrane"/>
    <property type="evidence" value="ECO:0007669"/>
    <property type="project" value="TreeGrafter"/>
</dbReference>
<reference evidence="11" key="1">
    <citation type="journal article" date="2016" name="Proc. Natl. Acad. Sci. U.S.A.">
        <title>Lipid metabolic changes in an early divergent fungus govern the establishment of a mutualistic symbiosis with endobacteria.</title>
        <authorList>
            <person name="Lastovetsky O.A."/>
            <person name="Gaspar M.L."/>
            <person name="Mondo S.J."/>
            <person name="LaButti K.M."/>
            <person name="Sandor L."/>
            <person name="Grigoriev I.V."/>
            <person name="Henry S.A."/>
            <person name="Pawlowska T.E."/>
        </authorList>
    </citation>
    <scope>NUCLEOTIDE SEQUENCE [LARGE SCALE GENOMIC DNA]</scope>
    <source>
        <strain evidence="11">ATCC 52814</strain>
    </source>
</reference>
<evidence type="ECO:0000313" key="11">
    <source>
        <dbReference type="EMBL" id="ORE03734.1"/>
    </source>
</evidence>
<dbReference type="GO" id="GO:0005789">
    <property type="term" value="C:endoplasmic reticulum membrane"/>
    <property type="evidence" value="ECO:0007669"/>
    <property type="project" value="TreeGrafter"/>
</dbReference>
<dbReference type="EMBL" id="KV921993">
    <property type="protein sequence ID" value="ORE03734.1"/>
    <property type="molecule type" value="Genomic_DNA"/>
</dbReference>
<gene>
    <name evidence="11" type="ORF">BCV72DRAFT_212704</name>
</gene>
<comment type="similarity">
    <text evidence="2">Belongs to the sphingomyelin synthase family.</text>
</comment>
<sequence length="401" mass="46233">MTKPYLTPLNQEESDPEKHAFISDTIKDTSYASSFSLMHRIFYSKYLNEIAAQHSPSAIAQHRESAQKIGWIHSRLSPPAEIKTLQDIKHLIFNHEFYRLLMVLAWLLLGGLIEIFLAQLGDMRYFAMPATSKHPLIDLLHDVFPRVENFQIVNYLLTCCVAYTVIGFAIQSPDWSTRFTLIRRYTFILGCLYIFRGITLLVTTLPSSLVDECKPPETEITGSVGERFGFIYKVVAGSAFGCTDNIFSGHTSVMMSCVLLWRAHSRLRRPFSWLLYLIAFTGMLMIIVSRFHYTIDVLLAIFITYTTWNIYLQYIREASTRYIFGFTKHAAFDVFNTMMVDGAQTYQYLAWQPHALGQDWLMHLCMYVDGLDIKLRTIGVLDEQGEWRPMMNQPSLTKSIV</sequence>
<dbReference type="Pfam" id="PF14360">
    <property type="entry name" value="PAP2_C"/>
    <property type="match status" value="1"/>
</dbReference>
<dbReference type="GO" id="GO:0033188">
    <property type="term" value="F:sphingomyelin synthase activity"/>
    <property type="evidence" value="ECO:0007669"/>
    <property type="project" value="TreeGrafter"/>
</dbReference>
<dbReference type="GO" id="GO:0005886">
    <property type="term" value="C:plasma membrane"/>
    <property type="evidence" value="ECO:0007669"/>
    <property type="project" value="TreeGrafter"/>
</dbReference>
<organism evidence="11">
    <name type="scientific">Rhizopus microsporus var. microsporus</name>
    <dbReference type="NCBI Taxonomy" id="86635"/>
    <lineage>
        <taxon>Eukaryota</taxon>
        <taxon>Fungi</taxon>
        <taxon>Fungi incertae sedis</taxon>
        <taxon>Mucoromycota</taxon>
        <taxon>Mucoromycotina</taxon>
        <taxon>Mucoromycetes</taxon>
        <taxon>Mucorales</taxon>
        <taxon>Mucorineae</taxon>
        <taxon>Rhizopodaceae</taxon>
        <taxon>Rhizopus</taxon>
    </lineage>
</organism>
<keyword evidence="6 9" id="KW-1133">Transmembrane helix</keyword>
<keyword evidence="7" id="KW-0443">Lipid metabolism</keyword>
<evidence type="ECO:0000256" key="3">
    <source>
        <dbReference type="ARBA" id="ARBA00022679"/>
    </source>
</evidence>
<dbReference type="InterPro" id="IPR025749">
    <property type="entry name" value="Sphingomyelin_synth-like_dom"/>
</dbReference>
<feature type="transmembrane region" description="Helical" evidence="9">
    <location>
        <begin position="97"/>
        <end position="118"/>
    </location>
</feature>
<feature type="domain" description="Sphingomyelin synthase-like" evidence="10">
    <location>
        <begin position="241"/>
        <end position="311"/>
    </location>
</feature>
<proteinExistence type="inferred from homology"/>
<evidence type="ECO:0000256" key="9">
    <source>
        <dbReference type="SAM" id="Phobius"/>
    </source>
</evidence>
<evidence type="ECO:0000259" key="10">
    <source>
        <dbReference type="Pfam" id="PF14360"/>
    </source>
</evidence>
<dbReference type="OrthoDB" id="422827at2759"/>
<keyword evidence="3" id="KW-0808">Transferase</keyword>
<dbReference type="PANTHER" id="PTHR21290:SF25">
    <property type="entry name" value="SPHINGOMYELIN SYNTHASE-RELATED PROTEIN 1"/>
    <property type="match status" value="1"/>
</dbReference>
<feature type="transmembrane region" description="Helical" evidence="9">
    <location>
        <begin position="297"/>
        <end position="315"/>
    </location>
</feature>
<feature type="transmembrane region" description="Helical" evidence="9">
    <location>
        <begin position="152"/>
        <end position="173"/>
    </location>
</feature>
<evidence type="ECO:0000256" key="1">
    <source>
        <dbReference type="ARBA" id="ARBA00004141"/>
    </source>
</evidence>
<keyword evidence="5" id="KW-0746">Sphingolipid metabolism</keyword>
<feature type="transmembrane region" description="Helical" evidence="9">
    <location>
        <begin position="230"/>
        <end position="261"/>
    </location>
</feature>
<dbReference type="GO" id="GO:0047493">
    <property type="term" value="F:ceramide cholinephosphotransferase activity"/>
    <property type="evidence" value="ECO:0007669"/>
    <property type="project" value="TreeGrafter"/>
</dbReference>
<feature type="transmembrane region" description="Helical" evidence="9">
    <location>
        <begin position="273"/>
        <end position="291"/>
    </location>
</feature>
<evidence type="ECO:0000256" key="4">
    <source>
        <dbReference type="ARBA" id="ARBA00022692"/>
    </source>
</evidence>
<evidence type="ECO:0000256" key="7">
    <source>
        <dbReference type="ARBA" id="ARBA00023098"/>
    </source>
</evidence>
<dbReference type="Proteomes" id="UP000242414">
    <property type="component" value="Unassembled WGS sequence"/>
</dbReference>
<dbReference type="AlphaFoldDB" id="A0A1X0QVD4"/>
<dbReference type="PANTHER" id="PTHR21290">
    <property type="entry name" value="SPHINGOMYELIN SYNTHETASE"/>
    <property type="match status" value="1"/>
</dbReference>
<dbReference type="InterPro" id="IPR045221">
    <property type="entry name" value="Sphingomyelin_synth-like"/>
</dbReference>
<accession>A0A1X0QVD4</accession>
<evidence type="ECO:0000256" key="2">
    <source>
        <dbReference type="ARBA" id="ARBA00005441"/>
    </source>
</evidence>
<evidence type="ECO:0000256" key="8">
    <source>
        <dbReference type="ARBA" id="ARBA00023136"/>
    </source>
</evidence>
<keyword evidence="8 9" id="KW-0472">Membrane</keyword>
<evidence type="ECO:0000256" key="6">
    <source>
        <dbReference type="ARBA" id="ARBA00022989"/>
    </source>
</evidence>
<protein>
    <recommendedName>
        <fullName evidence="10">Sphingomyelin synthase-like domain-containing protein</fullName>
    </recommendedName>
</protein>
<dbReference type="CDD" id="cd01610">
    <property type="entry name" value="PAP2_like"/>
    <property type="match status" value="1"/>
</dbReference>
<name>A0A1X0QVD4_RHIZD</name>
<evidence type="ECO:0000256" key="5">
    <source>
        <dbReference type="ARBA" id="ARBA00022919"/>
    </source>
</evidence>
<comment type="subcellular location">
    <subcellularLocation>
        <location evidence="1">Membrane</location>
        <topology evidence="1">Multi-pass membrane protein</topology>
    </subcellularLocation>
</comment>
<dbReference type="VEuPathDB" id="FungiDB:BCV72DRAFT_212704"/>
<feature type="transmembrane region" description="Helical" evidence="9">
    <location>
        <begin position="185"/>
        <end position="210"/>
    </location>
</feature>
<dbReference type="GO" id="GO:0046513">
    <property type="term" value="P:ceramide biosynthetic process"/>
    <property type="evidence" value="ECO:0007669"/>
    <property type="project" value="TreeGrafter"/>
</dbReference>